<dbReference type="GO" id="GO:0042586">
    <property type="term" value="F:peptide deformylase activity"/>
    <property type="evidence" value="ECO:0007669"/>
    <property type="project" value="UniProtKB-EC"/>
</dbReference>
<feature type="domain" description="YchJ-like middle NTF2-like" evidence="3">
    <location>
        <begin position="41"/>
        <end position="141"/>
    </location>
</feature>
<name>A0ABX8V065_9BACT</name>
<dbReference type="NCBIfam" id="NF001159">
    <property type="entry name" value="PRK00150.1-3"/>
    <property type="match status" value="1"/>
</dbReference>
<dbReference type="Pfam" id="PF02810">
    <property type="entry name" value="SEC-C"/>
    <property type="match status" value="1"/>
</dbReference>
<keyword evidence="2" id="KW-0648">Protein biosynthesis</keyword>
<evidence type="ECO:0000313" key="5">
    <source>
        <dbReference type="Proteomes" id="UP000826014"/>
    </source>
</evidence>
<protein>
    <recommendedName>
        <fullName evidence="2">Peptide deformylase</fullName>
        <shortName evidence="2">PDF</shortName>
        <ecNumber evidence="2">3.5.1.88</ecNumber>
    </recommendedName>
    <alternativeName>
        <fullName evidence="2">Polypeptide deformylase</fullName>
    </alternativeName>
</protein>
<dbReference type="SUPFAM" id="SSF56420">
    <property type="entry name" value="Peptide deformylase"/>
    <property type="match status" value="1"/>
</dbReference>
<comment type="similarity">
    <text evidence="1 2">Belongs to the polypeptide deformylase family.</text>
</comment>
<sequence>MTYLEPNMIRKDNVELCPCASGLSYQTCCRPLHNGALVKNALMLMRARYAAYALDLSSYIIKTTHPASPQYDDDHEKWAKEISHFSKTFQFNRLEVLSFKEKERVATVTFVAHMSQNDQDATFTERSYFEKIKDRWLYKNGQLCKGHVPSLMTTEPLKVLPLAYYDDPILRKKAEPITAITEDVKKLIEEMKETMDACNGIGLAAPQVHHSIRLFMIREPTNKELDKNKIKWGEVKVFINPKISSPSKKKWKKSEGCLSIPNIYADVERAQEITVEYMNIERKIITQRFFGWEARVILHENDHINGILFIDRLSQQEAEKLTPFLENLKKRIHNSFML</sequence>
<gene>
    <name evidence="2" type="primary">def</name>
    <name evidence="4" type="ORF">RHABOEDO_000791</name>
</gene>
<dbReference type="SUPFAM" id="SSF54427">
    <property type="entry name" value="NTF2-like"/>
    <property type="match status" value="1"/>
</dbReference>
<comment type="catalytic activity">
    <reaction evidence="2">
        <text>N-terminal N-formyl-L-methionyl-[peptide] + H2O = N-terminal L-methionyl-[peptide] + formate</text>
        <dbReference type="Rhea" id="RHEA:24420"/>
        <dbReference type="Rhea" id="RHEA-COMP:10639"/>
        <dbReference type="Rhea" id="RHEA-COMP:10640"/>
        <dbReference type="ChEBI" id="CHEBI:15377"/>
        <dbReference type="ChEBI" id="CHEBI:15740"/>
        <dbReference type="ChEBI" id="CHEBI:49298"/>
        <dbReference type="ChEBI" id="CHEBI:64731"/>
        <dbReference type="EC" id="3.5.1.88"/>
    </reaction>
</comment>
<dbReference type="InterPro" id="IPR036821">
    <property type="entry name" value="Peptide_deformylase_sf"/>
</dbReference>
<dbReference type="EC" id="3.5.1.88" evidence="2"/>
<feature type="binding site" evidence="2">
    <location>
        <position position="303"/>
    </location>
    <ligand>
        <name>Fe cation</name>
        <dbReference type="ChEBI" id="CHEBI:24875"/>
    </ligand>
</feature>
<dbReference type="InterPro" id="IPR032710">
    <property type="entry name" value="NTF2-like_dom_sf"/>
</dbReference>
<dbReference type="PANTHER" id="PTHR10458:SF22">
    <property type="entry name" value="PEPTIDE DEFORMYLASE"/>
    <property type="match status" value="1"/>
</dbReference>
<keyword evidence="2" id="KW-0479">Metal-binding</keyword>
<dbReference type="Pfam" id="PF17775">
    <property type="entry name" value="YchJ_M-like"/>
    <property type="match status" value="1"/>
</dbReference>
<dbReference type="PANTHER" id="PTHR10458">
    <property type="entry name" value="PEPTIDE DEFORMYLASE"/>
    <property type="match status" value="1"/>
</dbReference>
<dbReference type="InterPro" id="IPR023635">
    <property type="entry name" value="Peptide_deformylase"/>
</dbReference>
<organism evidence="4 5">
    <name type="scientific">Candidatus Rhabdochlamydia oedothoracis</name>
    <dbReference type="NCBI Taxonomy" id="2720720"/>
    <lineage>
        <taxon>Bacteria</taxon>
        <taxon>Pseudomonadati</taxon>
        <taxon>Chlamydiota</taxon>
        <taxon>Chlamydiia</taxon>
        <taxon>Parachlamydiales</taxon>
        <taxon>Candidatus Rhabdochlamydiaceae</taxon>
        <taxon>Candidatus Rhabdochlamydia</taxon>
    </lineage>
</organism>
<proteinExistence type="inferred from homology"/>
<comment type="function">
    <text evidence="2">Removes the formyl group from the N-terminal Met of newly synthesized proteins. Requires at least a dipeptide for an efficient rate of reaction. N-terminal L-methionine is a prerequisite for activity but the enzyme has broad specificity at other positions.</text>
</comment>
<dbReference type="PRINTS" id="PR01576">
    <property type="entry name" value="PDEFORMYLASE"/>
</dbReference>
<dbReference type="Pfam" id="PF01327">
    <property type="entry name" value="Pep_deformylase"/>
    <property type="match status" value="1"/>
</dbReference>
<dbReference type="Gene3D" id="3.90.45.10">
    <property type="entry name" value="Peptide deformylase"/>
    <property type="match status" value="1"/>
</dbReference>
<accession>A0ABX8V065</accession>
<feature type="binding site" evidence="2">
    <location>
        <position position="299"/>
    </location>
    <ligand>
        <name>Fe cation</name>
        <dbReference type="ChEBI" id="CHEBI:24875"/>
    </ligand>
</feature>
<dbReference type="InterPro" id="IPR004027">
    <property type="entry name" value="SEC_C_motif"/>
</dbReference>
<dbReference type="EMBL" id="CP075587">
    <property type="protein sequence ID" value="QYF48603.1"/>
    <property type="molecule type" value="Genomic_DNA"/>
</dbReference>
<reference evidence="4 5" key="1">
    <citation type="journal article" date="2022" name="bioRxiv">
        <title>Ecology and evolution of chlamydial symbionts of arthropods.</title>
        <authorList>
            <person name="Halter T."/>
            <person name="Koestlbacher S."/>
            <person name="Collingro A."/>
            <person name="Sixt B.S."/>
            <person name="Toenshoff E.R."/>
            <person name="Hendrickx F."/>
            <person name="Kostanjsek R."/>
            <person name="Horn M."/>
        </authorList>
    </citation>
    <scope>NUCLEOTIDE SEQUENCE [LARGE SCALE GENOMIC DNA]</scope>
    <source>
        <strain evidence="4">W744xW776</strain>
    </source>
</reference>
<keyword evidence="5" id="KW-1185">Reference proteome</keyword>
<evidence type="ECO:0000313" key="4">
    <source>
        <dbReference type="EMBL" id="QYF48603.1"/>
    </source>
</evidence>
<feature type="active site" evidence="2">
    <location>
        <position position="300"/>
    </location>
</feature>
<comment type="cofactor">
    <cofactor evidence="2">
        <name>Fe(2+)</name>
        <dbReference type="ChEBI" id="CHEBI:29033"/>
    </cofactor>
    <text evidence="2">Binds 1 Fe(2+) ion.</text>
</comment>
<dbReference type="HAMAP" id="MF_00163">
    <property type="entry name" value="Pep_deformylase"/>
    <property type="match status" value="1"/>
</dbReference>
<keyword evidence="2 4" id="KW-0378">Hydrolase</keyword>
<dbReference type="Gene3D" id="3.10.450.50">
    <property type="match status" value="1"/>
</dbReference>
<evidence type="ECO:0000259" key="3">
    <source>
        <dbReference type="Pfam" id="PF17775"/>
    </source>
</evidence>
<dbReference type="Proteomes" id="UP000826014">
    <property type="component" value="Chromosome"/>
</dbReference>
<dbReference type="CDD" id="cd00487">
    <property type="entry name" value="Pep_deformylase"/>
    <property type="match status" value="1"/>
</dbReference>
<evidence type="ECO:0000256" key="1">
    <source>
        <dbReference type="ARBA" id="ARBA00010759"/>
    </source>
</evidence>
<evidence type="ECO:0000256" key="2">
    <source>
        <dbReference type="HAMAP-Rule" id="MF_00163"/>
    </source>
</evidence>
<dbReference type="NCBIfam" id="TIGR00079">
    <property type="entry name" value="pept_deformyl"/>
    <property type="match status" value="1"/>
</dbReference>
<feature type="binding site" evidence="2">
    <location>
        <position position="257"/>
    </location>
    <ligand>
        <name>Fe cation</name>
        <dbReference type="ChEBI" id="CHEBI:24875"/>
    </ligand>
</feature>
<keyword evidence="2" id="KW-0408">Iron</keyword>
<dbReference type="InterPro" id="IPR048469">
    <property type="entry name" value="YchJ-like_M"/>
</dbReference>